<feature type="domain" description="T-Q ester bond containing" evidence="5">
    <location>
        <begin position="1463"/>
        <end position="1599"/>
    </location>
</feature>
<feature type="compositionally biased region" description="Basic and acidic residues" evidence="1">
    <location>
        <begin position="305"/>
        <end position="315"/>
    </location>
</feature>
<feature type="region of interest" description="Disordered" evidence="1">
    <location>
        <begin position="159"/>
        <end position="315"/>
    </location>
</feature>
<dbReference type="GO" id="GO:0008270">
    <property type="term" value="F:zinc ion binding"/>
    <property type="evidence" value="ECO:0007669"/>
    <property type="project" value="UniProtKB-KW"/>
</dbReference>
<feature type="transmembrane region" description="Helical" evidence="2">
    <location>
        <begin position="2022"/>
        <end position="2041"/>
    </location>
</feature>
<dbReference type="NCBIfam" id="NF033903">
    <property type="entry name" value="VaFE_rpt"/>
    <property type="match status" value="6"/>
</dbReference>
<reference evidence="6 7" key="1">
    <citation type="submission" date="2018-08" db="EMBL/GenBank/DDBJ databases">
        <title>A genome reference for cultivated species of the human gut microbiota.</title>
        <authorList>
            <person name="Zou Y."/>
            <person name="Xue W."/>
            <person name="Luo G."/>
        </authorList>
    </citation>
    <scope>NUCLEOTIDE SEQUENCE [LARGE SCALE GENOMIC DNA]</scope>
    <source>
        <strain evidence="6 7">TM10-1AC</strain>
    </source>
</reference>
<dbReference type="Gene3D" id="2.60.40.3930">
    <property type="match status" value="6"/>
</dbReference>
<dbReference type="Pfam" id="PF17802">
    <property type="entry name" value="SpaA"/>
    <property type="match status" value="1"/>
</dbReference>
<feature type="domain" description="T-Q ester bond containing" evidence="5">
    <location>
        <begin position="1179"/>
        <end position="1322"/>
    </location>
</feature>
<organism evidence="6 7">
    <name type="scientific">Anaerobutyricum hallii</name>
    <dbReference type="NCBI Taxonomy" id="39488"/>
    <lineage>
        <taxon>Bacteria</taxon>
        <taxon>Bacillati</taxon>
        <taxon>Bacillota</taxon>
        <taxon>Clostridia</taxon>
        <taxon>Lachnospirales</taxon>
        <taxon>Lachnospiraceae</taxon>
        <taxon>Anaerobutyricum</taxon>
    </lineage>
</organism>
<feature type="chain" id="PRO_5039510005" evidence="3">
    <location>
        <begin position="24"/>
        <end position="2049"/>
    </location>
</feature>
<feature type="domain" description="T-Q ester bond containing" evidence="5">
    <location>
        <begin position="1325"/>
        <end position="1458"/>
    </location>
</feature>
<dbReference type="InterPro" id="IPR013783">
    <property type="entry name" value="Ig-like_fold"/>
</dbReference>
<dbReference type="PANTHER" id="PTHR46541:SF1">
    <property type="entry name" value="ZINC FINGER PROTEIN AEBP2"/>
    <property type="match status" value="1"/>
</dbReference>
<feature type="domain" description="T-Q ester bond containing" evidence="5">
    <location>
        <begin position="1723"/>
        <end position="1844"/>
    </location>
</feature>
<dbReference type="Pfam" id="PF18202">
    <property type="entry name" value="TQ"/>
    <property type="match status" value="6"/>
</dbReference>
<feature type="compositionally biased region" description="Low complexity" evidence="1">
    <location>
        <begin position="181"/>
        <end position="211"/>
    </location>
</feature>
<dbReference type="Gene3D" id="2.60.40.10">
    <property type="entry name" value="Immunoglobulins"/>
    <property type="match status" value="2"/>
</dbReference>
<evidence type="ECO:0000313" key="7">
    <source>
        <dbReference type="Proteomes" id="UP000262524"/>
    </source>
</evidence>
<keyword evidence="3" id="KW-0732">Signal</keyword>
<keyword evidence="2" id="KW-0472">Membrane</keyword>
<feature type="compositionally biased region" description="Acidic residues" evidence="1">
    <location>
        <begin position="295"/>
        <end position="304"/>
    </location>
</feature>
<feature type="domain" description="SpaA-like prealbumin fold" evidence="4">
    <location>
        <begin position="814"/>
        <end position="909"/>
    </location>
</feature>
<proteinExistence type="predicted"/>
<dbReference type="PANTHER" id="PTHR46541">
    <property type="entry name" value="ZINC FINGER PROTEIN AEBP2"/>
    <property type="match status" value="1"/>
</dbReference>
<feature type="domain" description="T-Q ester bond containing" evidence="5">
    <location>
        <begin position="1601"/>
        <end position="1722"/>
    </location>
</feature>
<dbReference type="InterPro" id="IPR041033">
    <property type="entry name" value="SpaA_PFL_dom_1"/>
</dbReference>
<dbReference type="Proteomes" id="UP000262524">
    <property type="component" value="Unassembled WGS sequence"/>
</dbReference>
<keyword evidence="2" id="KW-0812">Transmembrane</keyword>
<dbReference type="RefSeq" id="WP_117982915.1">
    <property type="nucleotide sequence ID" value="NZ_QSOE01000073.1"/>
</dbReference>
<accession>A0A374NHX6</accession>
<dbReference type="InterPro" id="IPR041100">
    <property type="entry name" value="TQ"/>
</dbReference>
<sequence>MIRFKQVVSGVLTGFLFCGSAISGAPLIAAAKTETTYSLTLDKTENGSVAIFDAEKEAKKDESKEQQNTEATTKEKALTKKVKAGDTVSIKVKPDAKYIIKKLSLIDPETKKKLDVELFADEKHEDVVTFTMPAQDVMVTSSYEEGTMEKGQTIASLVGAKRKETEDKSEAASTFAKSETTETGISTEATTEPAKSSENTEAATEASTATDAKAEESKTDADAGKEQEATEKAAETTTATESEEKASEVSESTESTEKSEEANEPVKVVGDEGKEVVVNDTSSKNSKESDKTEETTEAETTSDESSEKLTTKEVAQDAVDVEKKIEEQTENKDHVDRKMVVKYTLADSSKTEENITLDKLMKDTTVDAGAFIGQYQQELPVYESKSDGEFYYIYPDITSQKKNLELVSCDVAYNNNDGEIIKDATWDAEKGCIKVPVSCFSDEKVKEMGNAPVQAQLFFRYDSSISDKSGVSVHIDNQNPDVKVKAADQVVVGDDLDVQFDIPVATKDTAENINASYFSIKVNGNEEPIELTDNSVAYDEDNGVLTLASNAMTTTSVDITIKPKAVAAYAASTSTSKADLKAVPGVKLKENLTKENEGTYSTYKSTLYWADEPYLYKHQNDPTSVVDKKSWLRKNLGLMDDYMWGAAISEKSGHTYNAIKKADNTYDFNHKTIKDERNGFDTHADWTYYMNYRFGVDKDFAKYKAGTSSKTGREPDIDWTQLSENSKADVYALNCCHIGNGTVMKPIGTVSYDTKKIDGAQVRQSKTRSPIRISVMFVSEKENYVIFGMVTPQMNSQAGFGMYKVRFSEASGKISIKKKSSNTSVTNGNSLYSLKGAVYGVYKSTADANANKNAVGKITLDANATGSLSGLEKGTYYVREITAPAGYKLNTKVYTAKTSEGATTVINTDDVPETCNLQLKITKKLRDNEKNKVNATSLRNTEFTLSFYPGGYYNANEIKSKQPTKTWTIKNGSTNPLVRVIDNNDGTVTFTCLVDSIPLGTLGLKETKSGAGFSAVHYTAINPAGKILANDTNPTVIMYAKKGQKVQDVYGTSTYIVGDSSIRGDFSFTKSGADKKQLSNIQFVLENTDTKESYTITTDSAGHYDSSTDANLWFHSTSDGDSSSKRDGLGKLTKGHYKLTEKRTANNTGYQLVTTDFDISSDDEKVVLEDVKLADPTVTIGTKAIDSATGSNYAKQQDALSITDTVSYDGLALGKTYVIKAVLMNKKTGKAVTANGKNVTGETKFTVEEKGTEKSSIANDDALWKDTRKGTVDVKLSSFPTKDFNGEELVVFEKVYLVGDDGKEETVPTATHEDINDEGQTILIPEVKTSAVDQKTGSKDTSYEVDEKTDQNSEGYKKLTTVIDTVSYKNLEPGKEYKVVGTLMSKESGEKVKDKDGKEIVSETTFTPKEKDGTVDVTFVFDVTGLENTTTVVFENVYHKDELYAAHADITDKNQTFFTPGAKTTAKDNETGNHTSPVKKSVTIKDTVVYTNLQKGKKYSVKGVLMDKETGKPFVVKNEDGTESEVTAEREFVAGQDDTEEVGKESVSDERVDGEITLSFTFDASALEGKTVVAYEHVYRDGKEVATHADINDENQSIHWPSIGTTATDFDGKGHTVKVGEAVVIRDTVAYKNLVPGTEYKVSGVLMDKETGKPFLDAKGNQITGETTFSPEQADGSVDVLFTVDTSLLAGKKFVAFEKLYTNEVEITSHEDIEDEGQTVYVPSIKTKAADAKTKINTSCEDKEITIIDTVTYKNLHVGETYQVSGVLMDKSTGKPFLDAKGKEIRSKSESFTPTETDGTVEVRFTFPATGLGGKSTVVFEDLKQGDVTLCSHADIEDEAQTVYIPKIGTKATDAKTGKHSVKAGKVTINDVVKYQNLEKGKTYTLKGTLMDKKTGKAVKVNGKEVTATASFVAGGDTVSNEKDTVVGDVDKDAAEDAIQKTERVSGEATVTFKFDASGLGGKTLVAFEHLYEGEAEIANHTDIKDKAQSVDIIKVKKPVKGSKRGSYSRGKKVQTGDNMKMYIFAGAAVILVIAGVAFLVKGKKKEEE</sequence>
<feature type="compositionally biased region" description="Basic and acidic residues" evidence="1">
    <location>
        <begin position="212"/>
        <end position="234"/>
    </location>
</feature>
<evidence type="ECO:0000259" key="4">
    <source>
        <dbReference type="Pfam" id="PF17802"/>
    </source>
</evidence>
<protein>
    <submittedName>
        <fullName evidence="6">Uncharacterized protein</fullName>
    </submittedName>
</protein>
<comment type="caution">
    <text evidence="6">The sequence shown here is derived from an EMBL/GenBank/DDBJ whole genome shotgun (WGS) entry which is preliminary data.</text>
</comment>
<keyword evidence="2" id="KW-1133">Transmembrane helix</keyword>
<feature type="domain" description="T-Q ester bond containing" evidence="5">
    <location>
        <begin position="1846"/>
        <end position="1991"/>
    </location>
</feature>
<feature type="signal peptide" evidence="3">
    <location>
        <begin position="1"/>
        <end position="23"/>
    </location>
</feature>
<feature type="compositionally biased region" description="Basic and acidic residues" evidence="1">
    <location>
        <begin position="285"/>
        <end position="294"/>
    </location>
</feature>
<evidence type="ECO:0000256" key="3">
    <source>
        <dbReference type="SAM" id="SignalP"/>
    </source>
</evidence>
<evidence type="ECO:0000256" key="1">
    <source>
        <dbReference type="SAM" id="MobiDB-lite"/>
    </source>
</evidence>
<evidence type="ECO:0000313" key="6">
    <source>
        <dbReference type="EMBL" id="RGI85079.1"/>
    </source>
</evidence>
<feature type="region of interest" description="Disordered" evidence="1">
    <location>
        <begin position="56"/>
        <end position="76"/>
    </location>
</feature>
<dbReference type="GO" id="GO:0006357">
    <property type="term" value="P:regulation of transcription by RNA polymerase II"/>
    <property type="evidence" value="ECO:0007669"/>
    <property type="project" value="TreeGrafter"/>
</dbReference>
<evidence type="ECO:0000259" key="5">
    <source>
        <dbReference type="Pfam" id="PF18202"/>
    </source>
</evidence>
<dbReference type="InterPro" id="IPR052130">
    <property type="entry name" value="AEBP2/jing_C2H2-ZnF"/>
</dbReference>
<evidence type="ECO:0000256" key="2">
    <source>
        <dbReference type="SAM" id="Phobius"/>
    </source>
</evidence>
<dbReference type="EMBL" id="QSOE01000073">
    <property type="protein sequence ID" value="RGI85079.1"/>
    <property type="molecule type" value="Genomic_DNA"/>
</dbReference>
<name>A0A374NHX6_9FIRM</name>
<gene>
    <name evidence="6" type="ORF">DXD91_10525</name>
</gene>
<feature type="compositionally biased region" description="Basic and acidic residues" evidence="1">
    <location>
        <begin position="161"/>
        <end position="170"/>
    </location>
</feature>